<dbReference type="GO" id="GO:0016758">
    <property type="term" value="F:hexosyltransferase activity"/>
    <property type="evidence" value="ECO:0007669"/>
    <property type="project" value="UniProtKB-ARBA"/>
</dbReference>
<evidence type="ECO:0000313" key="2">
    <source>
        <dbReference type="EMBL" id="QNO18234.1"/>
    </source>
</evidence>
<dbReference type="RefSeq" id="WP_212507300.1">
    <property type="nucleotide sequence ID" value="NZ_CP060696.1"/>
</dbReference>
<dbReference type="AlphaFoldDB" id="A0A7G9WHS2"/>
<dbReference type="PANTHER" id="PTHR22916">
    <property type="entry name" value="GLYCOSYLTRANSFERASE"/>
    <property type="match status" value="1"/>
</dbReference>
<dbReference type="EMBL" id="CP060696">
    <property type="protein sequence ID" value="QNO18234.1"/>
    <property type="molecule type" value="Genomic_DNA"/>
</dbReference>
<gene>
    <name evidence="2" type="ORF">H6X83_00770</name>
</gene>
<organism evidence="2 3">
    <name type="scientific">Caproicibacterium amylolyticum</name>
    <dbReference type="NCBI Taxonomy" id="2766537"/>
    <lineage>
        <taxon>Bacteria</taxon>
        <taxon>Bacillati</taxon>
        <taxon>Bacillota</taxon>
        <taxon>Clostridia</taxon>
        <taxon>Eubacteriales</taxon>
        <taxon>Oscillospiraceae</taxon>
        <taxon>Caproicibacterium</taxon>
    </lineage>
</organism>
<dbReference type="InterPro" id="IPR029044">
    <property type="entry name" value="Nucleotide-diphossugar_trans"/>
</dbReference>
<keyword evidence="2" id="KW-0808">Transferase</keyword>
<dbReference type="Pfam" id="PF00535">
    <property type="entry name" value="Glycos_transf_2"/>
    <property type="match status" value="1"/>
</dbReference>
<sequence length="327" mass="37339">MSDLIENPQISVIIPVYNVEKYVGQCMNSLTHQTIHVPYEIIAVNDGSSDHSLEVLQKYAAADSRVHIIDQPNAGVSAARTAGMDAARGEYLCFIDGDDYVASNYLELLYRACTLNDADISCCYYYWHMVSNDILFEYPFRCRGVYDTEQALNILLRDVLIQSFLWCKMYRRELFEKSGVRFPHMCFEDLAILHEIFAKAKRVAVIDEPLYYYNMHSDSTLGTINSSKVNDYIRAIAMVRMALEKSGEYSRFRDSYHALAKKTRSNCFYFVLKLHSSHKDPRGLVSDLQHVKQAIAYCCADHFSSATVRESLSNIIGRHGRSKGLAH</sequence>
<evidence type="ECO:0000259" key="1">
    <source>
        <dbReference type="Pfam" id="PF00535"/>
    </source>
</evidence>
<dbReference type="Proteomes" id="UP000516046">
    <property type="component" value="Chromosome"/>
</dbReference>
<feature type="domain" description="Glycosyltransferase 2-like" evidence="1">
    <location>
        <begin position="11"/>
        <end position="177"/>
    </location>
</feature>
<evidence type="ECO:0000313" key="3">
    <source>
        <dbReference type="Proteomes" id="UP000516046"/>
    </source>
</evidence>
<accession>A0A7G9WHS2</accession>
<dbReference type="InterPro" id="IPR001173">
    <property type="entry name" value="Glyco_trans_2-like"/>
</dbReference>
<dbReference type="CDD" id="cd00761">
    <property type="entry name" value="Glyco_tranf_GTA_type"/>
    <property type="match status" value="1"/>
</dbReference>
<name>A0A7G9WHS2_9FIRM</name>
<dbReference type="KEGG" id="caml:H6X83_00770"/>
<proteinExistence type="predicted"/>
<reference evidence="2 3" key="1">
    <citation type="submission" date="2020-08" db="EMBL/GenBank/DDBJ databases">
        <authorList>
            <person name="Ren C."/>
            <person name="Gu Y."/>
            <person name="Xu Y."/>
        </authorList>
    </citation>
    <scope>NUCLEOTIDE SEQUENCE [LARGE SCALE GENOMIC DNA]</scope>
    <source>
        <strain evidence="2 3">LBM18003</strain>
    </source>
</reference>
<keyword evidence="3" id="KW-1185">Reference proteome</keyword>
<dbReference type="PANTHER" id="PTHR22916:SF3">
    <property type="entry name" value="UDP-GLCNAC:BETAGAL BETA-1,3-N-ACETYLGLUCOSAMINYLTRANSFERASE-LIKE PROTEIN 1"/>
    <property type="match status" value="1"/>
</dbReference>
<dbReference type="Gene3D" id="3.90.550.10">
    <property type="entry name" value="Spore Coat Polysaccharide Biosynthesis Protein SpsA, Chain A"/>
    <property type="match status" value="1"/>
</dbReference>
<dbReference type="SUPFAM" id="SSF53448">
    <property type="entry name" value="Nucleotide-diphospho-sugar transferases"/>
    <property type="match status" value="1"/>
</dbReference>
<protein>
    <submittedName>
        <fullName evidence="2">Glycosyltransferase</fullName>
    </submittedName>
</protein>